<dbReference type="GO" id="GO:0005886">
    <property type="term" value="C:plasma membrane"/>
    <property type="evidence" value="ECO:0007669"/>
    <property type="project" value="UniProtKB-SubCell"/>
</dbReference>
<dbReference type="AlphaFoldDB" id="A0A9E2KB20"/>
<keyword evidence="2" id="KW-1003">Cell membrane</keyword>
<keyword evidence="4 6" id="KW-1133">Transmembrane helix</keyword>
<dbReference type="Gene3D" id="3.60.15.10">
    <property type="entry name" value="Ribonuclease Z/Hydroxyacylglutathione hydrolase-like"/>
    <property type="match status" value="1"/>
</dbReference>
<dbReference type="InterPro" id="IPR052159">
    <property type="entry name" value="Competence_DNA_uptake"/>
</dbReference>
<evidence type="ECO:0000256" key="4">
    <source>
        <dbReference type="ARBA" id="ARBA00022989"/>
    </source>
</evidence>
<feature type="transmembrane region" description="Helical" evidence="6">
    <location>
        <begin position="355"/>
        <end position="379"/>
    </location>
</feature>
<dbReference type="CDD" id="cd07731">
    <property type="entry name" value="ComA-like_MBL-fold"/>
    <property type="match status" value="1"/>
</dbReference>
<evidence type="ECO:0000256" key="2">
    <source>
        <dbReference type="ARBA" id="ARBA00022475"/>
    </source>
</evidence>
<feature type="transmembrane region" description="Helical" evidence="6">
    <location>
        <begin position="424"/>
        <end position="444"/>
    </location>
</feature>
<evidence type="ECO:0000256" key="1">
    <source>
        <dbReference type="ARBA" id="ARBA00004651"/>
    </source>
</evidence>
<reference evidence="10" key="1">
    <citation type="journal article" date="2021" name="PeerJ">
        <title>Extensive microbial diversity within the chicken gut microbiome revealed by metagenomics and culture.</title>
        <authorList>
            <person name="Gilroy R."/>
            <person name="Ravi A."/>
            <person name="Getino M."/>
            <person name="Pursley I."/>
            <person name="Horton D.L."/>
            <person name="Alikhan N.F."/>
            <person name="Baker D."/>
            <person name="Gharbi K."/>
            <person name="Hall N."/>
            <person name="Watson M."/>
            <person name="Adriaenssens E.M."/>
            <person name="Foster-Nyarko E."/>
            <person name="Jarju S."/>
            <person name="Secka A."/>
            <person name="Antonio M."/>
            <person name="Oren A."/>
            <person name="Chaudhuri R.R."/>
            <person name="La Ragione R."/>
            <person name="Hildebrand F."/>
            <person name="Pallen M.J."/>
        </authorList>
    </citation>
    <scope>NUCLEOTIDE SEQUENCE</scope>
    <source>
        <strain evidence="10">B5-657</strain>
    </source>
</reference>
<evidence type="ECO:0000256" key="6">
    <source>
        <dbReference type="SAM" id="Phobius"/>
    </source>
</evidence>
<evidence type="ECO:0000313" key="11">
    <source>
        <dbReference type="Proteomes" id="UP000824229"/>
    </source>
</evidence>
<evidence type="ECO:0000313" key="10">
    <source>
        <dbReference type="EMBL" id="MBU3803398.1"/>
    </source>
</evidence>
<protein>
    <submittedName>
        <fullName evidence="10">ComEC/Rec2 family competence protein</fullName>
    </submittedName>
</protein>
<keyword evidence="5 6" id="KW-0472">Membrane</keyword>
<comment type="subcellular location">
    <subcellularLocation>
        <location evidence="1">Cell membrane</location>
        <topology evidence="1">Multi-pass membrane protein</topology>
    </subcellularLocation>
</comment>
<feature type="domain" description="DUF4131" evidence="9">
    <location>
        <begin position="15"/>
        <end position="134"/>
    </location>
</feature>
<feature type="transmembrane region" description="Helical" evidence="6">
    <location>
        <begin position="227"/>
        <end position="250"/>
    </location>
</feature>
<dbReference type="PANTHER" id="PTHR30619">
    <property type="entry name" value="DNA INTERNALIZATION/COMPETENCE PROTEIN COMEC/REC2"/>
    <property type="match status" value="1"/>
</dbReference>
<name>A0A9E2KB20_9FIRM</name>
<evidence type="ECO:0000259" key="9">
    <source>
        <dbReference type="Pfam" id="PF13567"/>
    </source>
</evidence>
<dbReference type="NCBIfam" id="TIGR00360">
    <property type="entry name" value="ComEC_N-term"/>
    <property type="match status" value="1"/>
</dbReference>
<dbReference type="InterPro" id="IPR025405">
    <property type="entry name" value="DUF4131"/>
</dbReference>
<dbReference type="InterPro" id="IPR036866">
    <property type="entry name" value="RibonucZ/Hydroxyglut_hydro"/>
</dbReference>
<feature type="transmembrane region" description="Helical" evidence="6">
    <location>
        <begin position="271"/>
        <end position="288"/>
    </location>
</feature>
<comment type="caution">
    <text evidence="10">The sequence shown here is derived from an EMBL/GenBank/DDBJ whole genome shotgun (WGS) entry which is preliminary data.</text>
</comment>
<accession>A0A9E2KB20</accession>
<feature type="non-terminal residue" evidence="10">
    <location>
        <position position="622"/>
    </location>
</feature>
<sequence>MMIVGYGFYYGLQNMLIIIVCIVLSISVFLYAPIHLESHLIQPNILYELEGVVSKVRETDYYQWVTIKSVSYKEANTKYDLKSNIQLRMNKEVLFTPNDYLKVKAERLMDEPQMNPSDFDYVTYLKSQNVVATFKEIELMRYEKKDTLDERLRMFLNKQLEILYVKEKVGIMEAALLGDDTLLDKQTESLYNSSGIGHVLCISGFHVSVMASLLMFLLYLVPLPYNFRYLLIIGGIWGYAFISGNGPSTIRASIMASILYLGRCLWEEEDGLTSLALAALLILIASPYQLYQAGFQLSFAAVLGIFICLNIIEEKERTGDWRYAKWQKNLFMWLSIQLLTWPILSYHFFEIPFLISLINLVVIPIFSWIIIGGWMSLILHVMHIPIAAFIARCLEKILGTIEYITGRLMEVPFSTLCTGRPNLMLFILYSGMVFLLGAFCFGYLKKSQLLKGVILIGCSYQLMNFLSTSTLKITLLYVGQGDSTVIETPGKQILVVDGGNFGKGRTVEQYIKYRGKREVEAVFVSHSDADHIGGLIELLDSNIEINKAFISAADDSDLLQKFLNLCRYKNIPVYELKQQDTLVLGGLSMTCLAPKSSISFDDRNNNSLVCELRYGKFSALFT</sequence>
<dbReference type="Pfam" id="PF03772">
    <property type="entry name" value="Competence"/>
    <property type="match status" value="1"/>
</dbReference>
<gene>
    <name evidence="10" type="ORF">H9872_01375</name>
</gene>
<dbReference type="PANTHER" id="PTHR30619:SF7">
    <property type="entry name" value="BETA-LACTAMASE DOMAIN PROTEIN"/>
    <property type="match status" value="1"/>
</dbReference>
<dbReference type="InterPro" id="IPR035681">
    <property type="entry name" value="ComA-like_MBL"/>
</dbReference>
<evidence type="ECO:0000256" key="5">
    <source>
        <dbReference type="ARBA" id="ARBA00023136"/>
    </source>
</evidence>
<feature type="domain" description="ComEC/Rec2-related protein" evidence="8">
    <location>
        <begin position="176"/>
        <end position="437"/>
    </location>
</feature>
<proteinExistence type="predicted"/>
<feature type="transmembrane region" description="Helical" evidence="6">
    <location>
        <begin position="12"/>
        <end position="32"/>
    </location>
</feature>
<evidence type="ECO:0000259" key="8">
    <source>
        <dbReference type="Pfam" id="PF03772"/>
    </source>
</evidence>
<dbReference type="SUPFAM" id="SSF56281">
    <property type="entry name" value="Metallo-hydrolase/oxidoreductase"/>
    <property type="match status" value="1"/>
</dbReference>
<feature type="transmembrane region" description="Helical" evidence="6">
    <location>
        <begin position="330"/>
        <end position="349"/>
    </location>
</feature>
<evidence type="ECO:0000256" key="3">
    <source>
        <dbReference type="ARBA" id="ARBA00022692"/>
    </source>
</evidence>
<dbReference type="Proteomes" id="UP000824229">
    <property type="component" value="Unassembled WGS sequence"/>
</dbReference>
<dbReference type="InterPro" id="IPR001279">
    <property type="entry name" value="Metallo-B-lactamas"/>
</dbReference>
<dbReference type="Pfam" id="PF00753">
    <property type="entry name" value="Lactamase_B"/>
    <property type="match status" value="1"/>
</dbReference>
<feature type="domain" description="Metallo-beta-lactamase" evidence="7">
    <location>
        <begin position="477"/>
        <end position="540"/>
    </location>
</feature>
<dbReference type="InterPro" id="IPR004477">
    <property type="entry name" value="ComEC_N"/>
</dbReference>
<dbReference type="Pfam" id="PF13567">
    <property type="entry name" value="DUF4131"/>
    <property type="match status" value="1"/>
</dbReference>
<organism evidence="10 11">
    <name type="scientific">Candidatus Cellulosilyticum pullistercoris</name>
    <dbReference type="NCBI Taxonomy" id="2838521"/>
    <lineage>
        <taxon>Bacteria</taxon>
        <taxon>Bacillati</taxon>
        <taxon>Bacillota</taxon>
        <taxon>Clostridia</taxon>
        <taxon>Lachnospirales</taxon>
        <taxon>Cellulosilyticaceae</taxon>
        <taxon>Cellulosilyticum</taxon>
    </lineage>
</organism>
<dbReference type="EMBL" id="JAHLFQ010000022">
    <property type="protein sequence ID" value="MBU3803398.1"/>
    <property type="molecule type" value="Genomic_DNA"/>
</dbReference>
<reference evidence="10" key="2">
    <citation type="submission" date="2021-04" db="EMBL/GenBank/DDBJ databases">
        <authorList>
            <person name="Gilroy R."/>
        </authorList>
    </citation>
    <scope>NUCLEOTIDE SEQUENCE</scope>
    <source>
        <strain evidence="10">B5-657</strain>
    </source>
</reference>
<feature type="transmembrane region" description="Helical" evidence="6">
    <location>
        <begin position="294"/>
        <end position="312"/>
    </location>
</feature>
<feature type="transmembrane region" description="Helical" evidence="6">
    <location>
        <begin position="199"/>
        <end position="221"/>
    </location>
</feature>
<keyword evidence="3 6" id="KW-0812">Transmembrane</keyword>
<evidence type="ECO:0000259" key="7">
    <source>
        <dbReference type="Pfam" id="PF00753"/>
    </source>
</evidence>